<proteinExistence type="predicted"/>
<protein>
    <submittedName>
        <fullName evidence="2">Uncharacterized protein</fullName>
    </submittedName>
</protein>
<sequence length="72" mass="7528">MKIGLILWGALLVAAGVFAALVGLGIHFSLLSVVVAMLVVFALVCAAAAALPAMVNRDKPEESDLEPWPIKE</sequence>
<evidence type="ECO:0000313" key="3">
    <source>
        <dbReference type="Proteomes" id="UP001215216"/>
    </source>
</evidence>
<organism evidence="2 3">
    <name type="scientific">Arcanobacterium canis</name>
    <dbReference type="NCBI Taxonomy" id="999183"/>
    <lineage>
        <taxon>Bacteria</taxon>
        <taxon>Bacillati</taxon>
        <taxon>Actinomycetota</taxon>
        <taxon>Actinomycetes</taxon>
        <taxon>Actinomycetales</taxon>
        <taxon>Actinomycetaceae</taxon>
        <taxon>Arcanobacterium</taxon>
    </lineage>
</organism>
<keyword evidence="1" id="KW-1133">Transmembrane helix</keyword>
<keyword evidence="1" id="KW-0812">Transmembrane</keyword>
<keyword evidence="3" id="KW-1185">Reference proteome</keyword>
<dbReference type="EMBL" id="CP121208">
    <property type="protein sequence ID" value="WFM83141.1"/>
    <property type="molecule type" value="Genomic_DNA"/>
</dbReference>
<evidence type="ECO:0000313" key="2">
    <source>
        <dbReference type="EMBL" id="WFM83141.1"/>
    </source>
</evidence>
<name>A0ABY8G1A4_9ACTO</name>
<keyword evidence="1" id="KW-0472">Membrane</keyword>
<gene>
    <name evidence="2" type="ORF">P7079_07030</name>
</gene>
<evidence type="ECO:0000256" key="1">
    <source>
        <dbReference type="SAM" id="Phobius"/>
    </source>
</evidence>
<feature type="transmembrane region" description="Helical" evidence="1">
    <location>
        <begin position="29"/>
        <end position="51"/>
    </location>
</feature>
<accession>A0ABY8G1A4</accession>
<reference evidence="2 3" key="1">
    <citation type="submission" date="2023-03" db="EMBL/GenBank/DDBJ databases">
        <title>Complete genome of Arcanobacterium canis strain DSM 25104 isolated in 2010 from a canine otitis externa in Germany.</title>
        <authorList>
            <person name="Borowiak M."/>
            <person name="Kreitlow A."/>
            <person name="Malorny B."/>
            <person name="Laemmler C."/>
            <person name="Prenger-Berninghoff E."/>
            <person name="Ploetz M."/>
            <person name="Abdulmawjood A."/>
        </authorList>
    </citation>
    <scope>NUCLEOTIDE SEQUENCE [LARGE SCALE GENOMIC DNA]</scope>
    <source>
        <strain evidence="2 3">DSM 25104</strain>
    </source>
</reference>
<dbReference type="RefSeq" id="WP_278012566.1">
    <property type="nucleotide sequence ID" value="NZ_CP121208.1"/>
</dbReference>
<dbReference type="Proteomes" id="UP001215216">
    <property type="component" value="Chromosome"/>
</dbReference>